<dbReference type="InterPro" id="IPR000189">
    <property type="entry name" value="Transglyc_AS"/>
</dbReference>
<keyword evidence="7" id="KW-1185">Reference proteome</keyword>
<dbReference type="Gene3D" id="1.25.20.10">
    <property type="entry name" value="Bacterial muramidases"/>
    <property type="match status" value="1"/>
</dbReference>
<gene>
    <name evidence="6" type="ORF">GCM10011415_08710</name>
</gene>
<organism evidence="6 7">
    <name type="scientific">Salipiger pallidus</name>
    <dbReference type="NCBI Taxonomy" id="1775170"/>
    <lineage>
        <taxon>Bacteria</taxon>
        <taxon>Pseudomonadati</taxon>
        <taxon>Pseudomonadota</taxon>
        <taxon>Alphaproteobacteria</taxon>
        <taxon>Rhodobacterales</taxon>
        <taxon>Roseobacteraceae</taxon>
        <taxon>Salipiger</taxon>
    </lineage>
</organism>
<dbReference type="RefSeq" id="WP_188788967.1">
    <property type="nucleotide sequence ID" value="NZ_BMJV01000001.1"/>
</dbReference>
<dbReference type="SUPFAM" id="SSF48435">
    <property type="entry name" value="Bacterial muramidases"/>
    <property type="match status" value="1"/>
</dbReference>
<feature type="chain" id="PRO_5035176835" evidence="4">
    <location>
        <begin position="20"/>
        <end position="653"/>
    </location>
</feature>
<dbReference type="GO" id="GO:0008933">
    <property type="term" value="F:peptidoglycan lytic transglycosylase activity"/>
    <property type="evidence" value="ECO:0007669"/>
    <property type="project" value="InterPro"/>
</dbReference>
<accession>A0A8J3EFH9</accession>
<dbReference type="GO" id="GO:0016020">
    <property type="term" value="C:membrane"/>
    <property type="evidence" value="ECO:0007669"/>
    <property type="project" value="InterPro"/>
</dbReference>
<dbReference type="EMBL" id="BMJV01000001">
    <property type="protein sequence ID" value="GGG64384.1"/>
    <property type="molecule type" value="Genomic_DNA"/>
</dbReference>
<dbReference type="Pfam" id="PF01464">
    <property type="entry name" value="SLT"/>
    <property type="match status" value="1"/>
</dbReference>
<evidence type="ECO:0000313" key="6">
    <source>
        <dbReference type="EMBL" id="GGG64384.1"/>
    </source>
</evidence>
<dbReference type="InterPro" id="IPR008258">
    <property type="entry name" value="Transglycosylase_SLT_dom_1"/>
</dbReference>
<dbReference type="GO" id="GO:0042597">
    <property type="term" value="C:periplasmic space"/>
    <property type="evidence" value="ECO:0007669"/>
    <property type="project" value="InterPro"/>
</dbReference>
<dbReference type="PANTHER" id="PTHR37423">
    <property type="entry name" value="SOLUBLE LYTIC MUREIN TRANSGLYCOSYLASE-RELATED"/>
    <property type="match status" value="1"/>
</dbReference>
<dbReference type="GO" id="GO:0004553">
    <property type="term" value="F:hydrolase activity, hydrolyzing O-glycosyl compounds"/>
    <property type="evidence" value="ECO:0007669"/>
    <property type="project" value="InterPro"/>
</dbReference>
<dbReference type="InterPro" id="IPR023346">
    <property type="entry name" value="Lysozyme-like_dom_sf"/>
</dbReference>
<evidence type="ECO:0000313" key="7">
    <source>
        <dbReference type="Proteomes" id="UP000617145"/>
    </source>
</evidence>
<evidence type="ECO:0000256" key="3">
    <source>
        <dbReference type="ARBA" id="ARBA00022729"/>
    </source>
</evidence>
<comment type="caution">
    <text evidence="6">The sequence shown here is derived from an EMBL/GenBank/DDBJ whole genome shotgun (WGS) entry which is preliminary data.</text>
</comment>
<evidence type="ECO:0000256" key="2">
    <source>
        <dbReference type="ARBA" id="ARBA00009387"/>
    </source>
</evidence>
<reference evidence="6" key="2">
    <citation type="submission" date="2020-09" db="EMBL/GenBank/DDBJ databases">
        <authorList>
            <person name="Sun Q."/>
            <person name="Zhou Y."/>
        </authorList>
    </citation>
    <scope>NUCLEOTIDE SEQUENCE</scope>
    <source>
        <strain evidence="6">CGMCC 1.15762</strain>
    </source>
</reference>
<dbReference type="Proteomes" id="UP000617145">
    <property type="component" value="Unassembled WGS sequence"/>
</dbReference>
<feature type="domain" description="Transglycosylase SLT" evidence="5">
    <location>
        <begin position="487"/>
        <end position="589"/>
    </location>
</feature>
<comment type="similarity">
    <text evidence="2">Belongs to the virb1 family.</text>
</comment>
<reference evidence="6" key="1">
    <citation type="journal article" date="2014" name="Int. J. Syst. Evol. Microbiol.">
        <title>Complete genome sequence of Corynebacterium casei LMG S-19264T (=DSM 44701T), isolated from a smear-ripened cheese.</title>
        <authorList>
            <consortium name="US DOE Joint Genome Institute (JGI-PGF)"/>
            <person name="Walter F."/>
            <person name="Albersmeier A."/>
            <person name="Kalinowski J."/>
            <person name="Ruckert C."/>
        </authorList>
    </citation>
    <scope>NUCLEOTIDE SEQUENCE</scope>
    <source>
        <strain evidence="6">CGMCC 1.15762</strain>
    </source>
</reference>
<evidence type="ECO:0000256" key="4">
    <source>
        <dbReference type="SAM" id="SignalP"/>
    </source>
</evidence>
<sequence length="653" mass="72034">MSRLWALILIILLPQGAAAQADRPLASAMQDMRGGNWAAALIDSRGDGQAALDVILWHYLRSSYGDASQIMDFITRNPNWPGMPYLREKSEIAISESGDNEITRAFFDGYRPQTGAGALALARAYAASGERGQAEAEVVLAWRTLALSGDERRAFVDQWGDVLGPHHEARLDMALWQGWESNARAMLPLVSDGWRALAEARIGLREMVAGVDSLIEAVPEDLRDHPGLAYERYLWRLRKGRESDAIELLSEYSTSAEALGEPWAWAERRHDLAHQLMRGGDYRDAYTVASTHYLSDGADYAELEWLSGYIALRFLDDAETALEHFRGHGGAVDSPISLGRAGYWRGRALEALGDEEGAQTAYREGGRWQTSFYGLLAAEKAGMEADPTLAGTEDFPPWREAPFTETSVYKAAVLLLASGETALGERFLTHLAEGLERQEIGQLGAMLDEMQRPHVQVMVGKRAARYGIQVPGPYYALHPDIVRTDFPVPKEMVLAIARRESEFDPVVVSGAGARGLMQLMPGTAREVAGWLDIAYSHDDLTGDPAYNARLGSEYLASLARRFNGNVVMMSAGYNAGPSRPIRWMEERGDPRSGPGGGEIDVVDWIEMIPFNETRNYVMRVSESLPVYRARLGLDPLPVPFSEELTGSTLAEVN</sequence>
<dbReference type="PROSITE" id="PS00922">
    <property type="entry name" value="TRANSGLYCOSYLASE"/>
    <property type="match status" value="1"/>
</dbReference>
<feature type="signal peptide" evidence="4">
    <location>
        <begin position="1"/>
        <end position="19"/>
    </location>
</feature>
<keyword evidence="3 4" id="KW-0732">Signal</keyword>
<evidence type="ECO:0000259" key="5">
    <source>
        <dbReference type="Pfam" id="PF01464"/>
    </source>
</evidence>
<dbReference type="AlphaFoldDB" id="A0A8J3EFH9"/>
<protein>
    <submittedName>
        <fullName evidence="6">Lytic transglycosylase</fullName>
    </submittedName>
</protein>
<dbReference type="SUPFAM" id="SSF53955">
    <property type="entry name" value="Lysozyme-like"/>
    <property type="match status" value="1"/>
</dbReference>
<name>A0A8J3EFH9_9RHOB</name>
<dbReference type="GO" id="GO:0000270">
    <property type="term" value="P:peptidoglycan metabolic process"/>
    <property type="evidence" value="ECO:0007669"/>
    <property type="project" value="InterPro"/>
</dbReference>
<comment type="similarity">
    <text evidence="1">Belongs to the transglycosylase Slt family.</text>
</comment>
<dbReference type="Gene3D" id="1.10.530.10">
    <property type="match status" value="1"/>
</dbReference>
<evidence type="ECO:0000256" key="1">
    <source>
        <dbReference type="ARBA" id="ARBA00007734"/>
    </source>
</evidence>
<dbReference type="InterPro" id="IPR008939">
    <property type="entry name" value="Lytic_TGlycosylase_superhlx_U"/>
</dbReference>
<dbReference type="PANTHER" id="PTHR37423:SF2">
    <property type="entry name" value="MEMBRANE-BOUND LYTIC MUREIN TRANSGLYCOSYLASE C"/>
    <property type="match status" value="1"/>
</dbReference>
<proteinExistence type="inferred from homology"/>
<dbReference type="CDD" id="cd13401">
    <property type="entry name" value="Slt70-like"/>
    <property type="match status" value="1"/>
</dbReference>